<dbReference type="EMBL" id="JAIZPD010000027">
    <property type="protein sequence ID" value="KAH0957009.1"/>
    <property type="molecule type" value="Genomic_DNA"/>
</dbReference>
<name>A0A9P8ML44_9HYPO</name>
<keyword evidence="2" id="KW-1185">Reference proteome</keyword>
<dbReference type="Proteomes" id="UP000824596">
    <property type="component" value="Unassembled WGS sequence"/>
</dbReference>
<dbReference type="OrthoDB" id="4941385at2759"/>
<dbReference type="GeneID" id="68361039"/>
<gene>
    <name evidence="1" type="ORF">HRG_11911</name>
</gene>
<sequence>MWTLKEEAQRHDEWATNRFMLRYMTRHIFTEPEWILGTEVPPKDTHSQLRMDISVQNYNTEARVLQFRLIGQAKKGKASPSHISRVEAQAHQLCQEYLVENKLQSVWAMTYFGTKARIWACERKSKYLAPFYPFEGELGDRDAYADIVECESHFTWAFQKVKEIAVPDPKTLRQLYVDAHAEVAQEYTAANVATSSWY</sequence>
<dbReference type="RefSeq" id="XP_044714523.1">
    <property type="nucleotide sequence ID" value="XM_044870381.1"/>
</dbReference>
<accession>A0A9P8ML44</accession>
<evidence type="ECO:0000313" key="1">
    <source>
        <dbReference type="EMBL" id="KAH0957009.1"/>
    </source>
</evidence>
<proteinExistence type="predicted"/>
<organism evidence="1 2">
    <name type="scientific">Hirsutella rhossiliensis</name>
    <dbReference type="NCBI Taxonomy" id="111463"/>
    <lineage>
        <taxon>Eukaryota</taxon>
        <taxon>Fungi</taxon>
        <taxon>Dikarya</taxon>
        <taxon>Ascomycota</taxon>
        <taxon>Pezizomycotina</taxon>
        <taxon>Sordariomycetes</taxon>
        <taxon>Hypocreomycetidae</taxon>
        <taxon>Hypocreales</taxon>
        <taxon>Ophiocordycipitaceae</taxon>
        <taxon>Hirsutella</taxon>
    </lineage>
</organism>
<reference evidence="1" key="1">
    <citation type="submission" date="2021-09" db="EMBL/GenBank/DDBJ databases">
        <title>A high-quality genome of the endoparasitic fungus Hirsutella rhossiliensis with a comparison of Hirsutella genomes reveals transposable elements contributing to genome size variation.</title>
        <authorList>
            <person name="Lin R."/>
            <person name="Jiao Y."/>
            <person name="Sun X."/>
            <person name="Ling J."/>
            <person name="Xie B."/>
            <person name="Cheng X."/>
        </authorList>
    </citation>
    <scope>NUCLEOTIDE SEQUENCE</scope>
    <source>
        <strain evidence="1">HR02</strain>
    </source>
</reference>
<dbReference type="AlphaFoldDB" id="A0A9P8ML44"/>
<comment type="caution">
    <text evidence="1">The sequence shown here is derived from an EMBL/GenBank/DDBJ whole genome shotgun (WGS) entry which is preliminary data.</text>
</comment>
<protein>
    <submittedName>
        <fullName evidence="1">Uncharacterized protein</fullName>
    </submittedName>
</protein>
<evidence type="ECO:0000313" key="2">
    <source>
        <dbReference type="Proteomes" id="UP000824596"/>
    </source>
</evidence>